<organism evidence="1 2">
    <name type="scientific">Confluentibacter flavum</name>
    <dbReference type="NCBI Taxonomy" id="1909700"/>
    <lineage>
        <taxon>Bacteria</taxon>
        <taxon>Pseudomonadati</taxon>
        <taxon>Bacteroidota</taxon>
        <taxon>Flavobacteriia</taxon>
        <taxon>Flavobacteriales</taxon>
        <taxon>Flavobacteriaceae</taxon>
        <taxon>Confluentibacter</taxon>
    </lineage>
</organism>
<evidence type="ECO:0000313" key="1">
    <source>
        <dbReference type="EMBL" id="PKQ44327.1"/>
    </source>
</evidence>
<reference evidence="1 2" key="1">
    <citation type="submission" date="2017-12" db="EMBL/GenBank/DDBJ databases">
        <title>Confluentibacter flavum sp. nov., isolated from the saline lake.</title>
        <authorList>
            <person name="Yu L."/>
        </authorList>
    </citation>
    <scope>NUCLEOTIDE SEQUENCE [LARGE SCALE GENOMIC DNA]</scope>
    <source>
        <strain evidence="1 2">3B</strain>
    </source>
</reference>
<comment type="caution">
    <text evidence="1">The sequence shown here is derived from an EMBL/GenBank/DDBJ whole genome shotgun (WGS) entry which is preliminary data.</text>
</comment>
<gene>
    <name evidence="1" type="ORF">CSW08_14615</name>
</gene>
<dbReference type="AlphaFoldDB" id="A0A2N3HH90"/>
<dbReference type="EMBL" id="PJEO01000051">
    <property type="protein sequence ID" value="PKQ44327.1"/>
    <property type="molecule type" value="Genomic_DNA"/>
</dbReference>
<dbReference type="Proteomes" id="UP000233435">
    <property type="component" value="Unassembled WGS sequence"/>
</dbReference>
<sequence length="222" mass="25471">MPDGYVRHLLFAFTKDNSASDNYDYGFDAINKDDYPYDLNWMIGDLRCTTQAVGAFDISKKYPLGLFMSKDGDIEIALDTLENFDTPIDLFIYDALLKTYTQINDSNYAATIAKGDYLNRFYLAFKSENTSFFAKTLDTEDITLKDTEISYLNDSKQLYINTNDKYIVKNIHIYNLNGQKVFTFSHVNSKLIKIPLQISQIKYGIVAIETDQGGLRRKIVLN</sequence>
<accession>A0A2N3HH90</accession>
<name>A0A2N3HH90_9FLAO</name>
<proteinExistence type="predicted"/>
<protein>
    <recommendedName>
        <fullName evidence="3">Secretion system C-terminal sorting domain-containing protein</fullName>
    </recommendedName>
</protein>
<evidence type="ECO:0000313" key="2">
    <source>
        <dbReference type="Proteomes" id="UP000233435"/>
    </source>
</evidence>
<evidence type="ECO:0008006" key="3">
    <source>
        <dbReference type="Google" id="ProtNLM"/>
    </source>
</evidence>
<keyword evidence="2" id="KW-1185">Reference proteome</keyword>